<proteinExistence type="predicted"/>
<comment type="caution">
    <text evidence="1">The sequence shown here is derived from an EMBL/GenBank/DDBJ whole genome shotgun (WGS) entry which is preliminary data.</text>
</comment>
<dbReference type="EMBL" id="JAHXZI010000024">
    <property type="protein sequence ID" value="MBW6439076.1"/>
    <property type="molecule type" value="Genomic_DNA"/>
</dbReference>
<evidence type="ECO:0000313" key="1">
    <source>
        <dbReference type="EMBL" id="MBW6439076.1"/>
    </source>
</evidence>
<reference evidence="1 2" key="1">
    <citation type="journal article" date="2013" name="Antonie Van Leeuwenhoek">
        <title>Actinoplanes hulinensis sp. nov., a novel actinomycete isolated from soybean root (Glycine max (L.) Merr).</title>
        <authorList>
            <person name="Shen Y."/>
            <person name="Liu C."/>
            <person name="Wang X."/>
            <person name="Zhao J."/>
            <person name="Jia F."/>
            <person name="Zhang Y."/>
            <person name="Wang L."/>
            <person name="Yang D."/>
            <person name="Xiang W."/>
        </authorList>
    </citation>
    <scope>NUCLEOTIDE SEQUENCE [LARGE SCALE GENOMIC DNA]</scope>
    <source>
        <strain evidence="1 2">NEAU-M9</strain>
    </source>
</reference>
<organism evidence="1 2">
    <name type="scientific">Actinoplanes hulinensis</name>
    <dbReference type="NCBI Taxonomy" id="1144547"/>
    <lineage>
        <taxon>Bacteria</taxon>
        <taxon>Bacillati</taxon>
        <taxon>Actinomycetota</taxon>
        <taxon>Actinomycetes</taxon>
        <taxon>Micromonosporales</taxon>
        <taxon>Micromonosporaceae</taxon>
        <taxon>Actinoplanes</taxon>
    </lineage>
</organism>
<evidence type="ECO:0008006" key="3">
    <source>
        <dbReference type="Google" id="ProtNLM"/>
    </source>
</evidence>
<keyword evidence="2" id="KW-1185">Reference proteome</keyword>
<accession>A0ABS7BDI3</accession>
<dbReference type="RefSeq" id="WP_220148244.1">
    <property type="nucleotide sequence ID" value="NZ_JAHXZI010000024.1"/>
</dbReference>
<dbReference type="InterPro" id="IPR013207">
    <property type="entry name" value="LGFP"/>
</dbReference>
<gene>
    <name evidence="1" type="ORF">KZ829_35640</name>
</gene>
<dbReference type="Proteomes" id="UP001519863">
    <property type="component" value="Unassembled WGS sequence"/>
</dbReference>
<sequence>MWGAILSKWVQYGREGGYGYPLTDELTTPDRGGRYQQFQGGSMYWTPNGGAHSTC</sequence>
<protein>
    <recommendedName>
        <fullName evidence="3">LGFP repeat-containing protein</fullName>
    </recommendedName>
</protein>
<evidence type="ECO:0000313" key="2">
    <source>
        <dbReference type="Proteomes" id="UP001519863"/>
    </source>
</evidence>
<dbReference type="Pfam" id="PF08310">
    <property type="entry name" value="LGFP"/>
    <property type="match status" value="1"/>
</dbReference>
<name>A0ABS7BDI3_9ACTN</name>